<dbReference type="Pfam" id="PF00648">
    <property type="entry name" value="Peptidase_C2"/>
    <property type="match status" value="2"/>
</dbReference>
<evidence type="ECO:0000259" key="9">
    <source>
        <dbReference type="PROSITE" id="PS50203"/>
    </source>
</evidence>
<dbReference type="GO" id="GO:0006508">
    <property type="term" value="P:proteolysis"/>
    <property type="evidence" value="ECO:0007669"/>
    <property type="project" value="UniProtKB-KW"/>
</dbReference>
<evidence type="ECO:0000259" key="10">
    <source>
        <dbReference type="PROSITE" id="PS50222"/>
    </source>
</evidence>
<name>A0A9P1D5I9_9DINO</name>
<dbReference type="PROSITE" id="PS00018">
    <property type="entry name" value="EF_HAND_1"/>
    <property type="match status" value="2"/>
</dbReference>
<dbReference type="Pfam" id="PF13499">
    <property type="entry name" value="EF-hand_7"/>
    <property type="match status" value="1"/>
</dbReference>
<dbReference type="Proteomes" id="UP001152797">
    <property type="component" value="Unassembled WGS sequence"/>
</dbReference>
<feature type="domain" description="Calpain catalytic" evidence="9">
    <location>
        <begin position="311"/>
        <end position="709"/>
    </location>
</feature>
<dbReference type="GO" id="GO:0004198">
    <property type="term" value="F:calcium-dependent cysteine-type endopeptidase activity"/>
    <property type="evidence" value="ECO:0007669"/>
    <property type="project" value="InterPro"/>
</dbReference>
<dbReference type="PROSITE" id="PS50222">
    <property type="entry name" value="EF_HAND_2"/>
    <property type="match status" value="2"/>
</dbReference>
<dbReference type="InterPro" id="IPR018247">
    <property type="entry name" value="EF_Hand_1_Ca_BS"/>
</dbReference>
<evidence type="ECO:0000256" key="5">
    <source>
        <dbReference type="ARBA" id="ARBA00022837"/>
    </source>
</evidence>
<feature type="region of interest" description="Disordered" evidence="8">
    <location>
        <begin position="293"/>
        <end position="312"/>
    </location>
</feature>
<comment type="caution">
    <text evidence="11">The sequence shown here is derived from an EMBL/GenBank/DDBJ whole genome shotgun (WGS) entry which is preliminary data.</text>
</comment>
<dbReference type="PROSITE" id="PS50203">
    <property type="entry name" value="CALPAIN_CAT"/>
    <property type="match status" value="1"/>
</dbReference>
<evidence type="ECO:0000313" key="13">
    <source>
        <dbReference type="EMBL" id="CAL4789698.1"/>
    </source>
</evidence>
<comment type="similarity">
    <text evidence="1">Belongs to the peptidase C2 family.</text>
</comment>
<feature type="compositionally biased region" description="Basic and acidic residues" evidence="8">
    <location>
        <begin position="293"/>
        <end position="307"/>
    </location>
</feature>
<dbReference type="PROSITE" id="PS00139">
    <property type="entry name" value="THIOL_PROTEASE_CYS"/>
    <property type="match status" value="1"/>
</dbReference>
<keyword evidence="5" id="KW-0106">Calcium</keyword>
<evidence type="ECO:0000313" key="12">
    <source>
        <dbReference type="EMBL" id="CAL1155761.1"/>
    </source>
</evidence>
<dbReference type="Gene3D" id="1.10.238.10">
    <property type="entry name" value="EF-hand"/>
    <property type="match status" value="1"/>
</dbReference>
<dbReference type="PRINTS" id="PR00704">
    <property type="entry name" value="CALPAIN"/>
</dbReference>
<sequence length="726" mass="82371">MAESVLAAFKRFDQDGNGSISREELAAVLKELNPDFEDATLHQLFSSADASGDGQLQLEEFIAWIFAEDQQLSFPGAPSFGFTYVISNAPRAELNGEYVQQDQQYGHRPVFYCAGTGKYLFYHAPHRQWQIYAKPSTRAIARLKTQRSPQMALGANWEVRQQTGTEATYVEVPEMSCTVVPPPTSIEEMIEKAPQHIYVQAEDSRIHGGFSKNDQPWHDRPTWFNKVDKTFLLYDKDKVCWKICTAPQDATAILAVSRSSEVWSPELTTWEGPVLQAIDLNSPVAQEILEKQKAEGKEENTWNKGGEDEPGFIDPDFPPSDESLGENYRQDVPKEWVRAIYLRGHQEQPVLFEDMEPANVCQGGCGDCWLIAAIAAVAEFPSFIKDHLFSGKELSQEGKYEIRLYNWWAGEFQTITVDDRIPCKQRKGLEPKPYPLFAQVPDREVYVPILEKAFAKFHGSYKALGGGAQSLAFLAMTGETRFLPWRRKYFNPKWSIGSEGVLVRKDCSTSAETLGRLGKTAGVEELDRDGDQIKYKKMWGDGPKEGWFSLYLQGEITAKCFEDSSDEQWVCRPQKWDTSKLPFNYQTSAEIEIQDNDAMWSKIREYDDANYLMGANLWSNRYRKDGLVSGHAYSIIHAVEIEGLQLVCCRNPWGRVEWNGPWSDGSAEWTRHPAVAEALQVSEKQDGLFWMDWQTFSQIFLDIGVCPKSMPSKRADFDVNHFGGAA</sequence>
<evidence type="ECO:0000256" key="1">
    <source>
        <dbReference type="ARBA" id="ARBA00007623"/>
    </source>
</evidence>
<evidence type="ECO:0000256" key="7">
    <source>
        <dbReference type="PROSITE-ProRule" id="PRU00239"/>
    </source>
</evidence>
<feature type="active site" evidence="7">
    <location>
        <position position="631"/>
    </location>
</feature>
<evidence type="ECO:0000313" key="11">
    <source>
        <dbReference type="EMBL" id="CAI4002386.1"/>
    </source>
</evidence>
<reference evidence="12" key="2">
    <citation type="submission" date="2024-04" db="EMBL/GenBank/DDBJ databases">
        <authorList>
            <person name="Chen Y."/>
            <person name="Shah S."/>
            <person name="Dougan E. K."/>
            <person name="Thang M."/>
            <person name="Chan C."/>
        </authorList>
    </citation>
    <scope>NUCLEOTIDE SEQUENCE [LARGE SCALE GENOMIC DNA]</scope>
</reference>
<evidence type="ECO:0000256" key="2">
    <source>
        <dbReference type="ARBA" id="ARBA00022670"/>
    </source>
</evidence>
<dbReference type="GO" id="GO:0005509">
    <property type="term" value="F:calcium ion binding"/>
    <property type="evidence" value="ECO:0007669"/>
    <property type="project" value="InterPro"/>
</dbReference>
<evidence type="ECO:0000313" key="14">
    <source>
        <dbReference type="Proteomes" id="UP001152797"/>
    </source>
</evidence>
<organism evidence="11">
    <name type="scientific">Cladocopium goreaui</name>
    <dbReference type="NCBI Taxonomy" id="2562237"/>
    <lineage>
        <taxon>Eukaryota</taxon>
        <taxon>Sar</taxon>
        <taxon>Alveolata</taxon>
        <taxon>Dinophyceae</taxon>
        <taxon>Suessiales</taxon>
        <taxon>Symbiodiniaceae</taxon>
        <taxon>Cladocopium</taxon>
    </lineage>
</organism>
<dbReference type="SUPFAM" id="SSF54001">
    <property type="entry name" value="Cysteine proteinases"/>
    <property type="match status" value="1"/>
</dbReference>
<dbReference type="SUPFAM" id="SSF47473">
    <property type="entry name" value="EF-hand"/>
    <property type="match status" value="1"/>
</dbReference>
<dbReference type="EMBL" id="CAMXCT030003097">
    <property type="protein sequence ID" value="CAL4789698.1"/>
    <property type="molecule type" value="Genomic_DNA"/>
</dbReference>
<keyword evidence="14" id="KW-1185">Reference proteome</keyword>
<accession>A0A9P1D5I9</accession>
<keyword evidence="4 7" id="KW-0788">Thiol protease</keyword>
<dbReference type="SMART" id="SM00230">
    <property type="entry name" value="CysPc"/>
    <property type="match status" value="1"/>
</dbReference>
<dbReference type="InterPro" id="IPR038765">
    <property type="entry name" value="Papain-like_cys_pep_sf"/>
</dbReference>
<feature type="domain" description="EF-hand" evidence="10">
    <location>
        <begin position="1"/>
        <end position="35"/>
    </location>
</feature>
<dbReference type="OrthoDB" id="167576at2759"/>
<dbReference type="InterPro" id="IPR002048">
    <property type="entry name" value="EF_hand_dom"/>
</dbReference>
<dbReference type="EMBL" id="CAMXCT010003097">
    <property type="protein sequence ID" value="CAI4002386.1"/>
    <property type="molecule type" value="Genomic_DNA"/>
</dbReference>
<feature type="active site" evidence="6 7">
    <location>
        <position position="368"/>
    </location>
</feature>
<feature type="active site" evidence="7">
    <location>
        <position position="651"/>
    </location>
</feature>
<dbReference type="InterPro" id="IPR022684">
    <property type="entry name" value="Calpain_cysteine_protease"/>
</dbReference>
<dbReference type="InterPro" id="IPR011992">
    <property type="entry name" value="EF-hand-dom_pair"/>
</dbReference>
<dbReference type="AlphaFoldDB" id="A0A9P1D5I9"/>
<evidence type="ECO:0000256" key="8">
    <source>
        <dbReference type="SAM" id="MobiDB-lite"/>
    </source>
</evidence>
<protein>
    <submittedName>
        <fullName evidence="13">Calpain-15 (Small optic lobes homolog)</fullName>
    </submittedName>
</protein>
<evidence type="ECO:0000256" key="3">
    <source>
        <dbReference type="ARBA" id="ARBA00022801"/>
    </source>
</evidence>
<dbReference type="InterPro" id="IPR001300">
    <property type="entry name" value="Peptidase_C2_calpain_cat"/>
</dbReference>
<dbReference type="CDD" id="cd00051">
    <property type="entry name" value="EFh"/>
    <property type="match status" value="1"/>
</dbReference>
<feature type="domain" description="EF-hand" evidence="10">
    <location>
        <begin position="36"/>
        <end position="71"/>
    </location>
</feature>
<keyword evidence="2 7" id="KW-0645">Protease</keyword>
<dbReference type="Gene3D" id="3.90.70.10">
    <property type="entry name" value="Cysteine proteinases"/>
    <property type="match status" value="1"/>
</dbReference>
<evidence type="ECO:0000256" key="6">
    <source>
        <dbReference type="PIRSR" id="PIRSR622684-1"/>
    </source>
</evidence>
<dbReference type="InterPro" id="IPR000169">
    <property type="entry name" value="Pept_cys_AS"/>
</dbReference>
<dbReference type="PANTHER" id="PTHR10183:SF379">
    <property type="entry name" value="CALPAIN-5"/>
    <property type="match status" value="1"/>
</dbReference>
<proteinExistence type="inferred from homology"/>
<dbReference type="EMBL" id="CAMXCT020003097">
    <property type="protein sequence ID" value="CAL1155761.1"/>
    <property type="molecule type" value="Genomic_DNA"/>
</dbReference>
<dbReference type="SMART" id="SM00054">
    <property type="entry name" value="EFh"/>
    <property type="match status" value="2"/>
</dbReference>
<evidence type="ECO:0000256" key="4">
    <source>
        <dbReference type="ARBA" id="ARBA00022807"/>
    </source>
</evidence>
<dbReference type="PANTHER" id="PTHR10183">
    <property type="entry name" value="CALPAIN"/>
    <property type="match status" value="1"/>
</dbReference>
<gene>
    <name evidence="11" type="ORF">C1SCF055_LOCUS28345</name>
</gene>
<keyword evidence="3 7" id="KW-0378">Hydrolase</keyword>
<reference evidence="11" key="1">
    <citation type="submission" date="2022-10" db="EMBL/GenBank/DDBJ databases">
        <authorList>
            <person name="Chen Y."/>
            <person name="Dougan E. K."/>
            <person name="Chan C."/>
            <person name="Rhodes N."/>
            <person name="Thang M."/>
        </authorList>
    </citation>
    <scope>NUCLEOTIDE SEQUENCE</scope>
</reference>